<accession>Q2K219</accession>
<dbReference type="InterPro" id="IPR006016">
    <property type="entry name" value="UspA"/>
</dbReference>
<sequence>MVAKCRRQSGLTLVKADAVASAMIRKMTPFEDIDLMYRTIICCIGMGSRQTAERLLRRAAALVDEGGTIFVMHVIENIPRHHLTDIPEEFETAAIIDAERKLASLCKELDIPAMIEVRIGVAASLLVSAARERAAELILLSSHVPDITDYVFSSIVEKVARHAGCSVLIDRRLDHADEDSAAQTEDAASL</sequence>
<protein>
    <submittedName>
        <fullName evidence="2">Universal stress protein</fullName>
    </submittedName>
</protein>
<keyword evidence="2" id="KW-0614">Plasmid</keyword>
<dbReference type="KEGG" id="ret:RHE_PB00096"/>
<gene>
    <name evidence="2" type="ordered locus">RHE_PB00096</name>
</gene>
<dbReference type="Proteomes" id="UP000001936">
    <property type="component" value="Plasmid p42b"/>
</dbReference>
<proteinExistence type="predicted"/>
<dbReference type="EMBL" id="CP000135">
    <property type="protein sequence ID" value="ABC93138.1"/>
    <property type="molecule type" value="Genomic_DNA"/>
</dbReference>
<evidence type="ECO:0000259" key="1">
    <source>
        <dbReference type="Pfam" id="PF00582"/>
    </source>
</evidence>
<evidence type="ECO:0000313" key="2">
    <source>
        <dbReference type="EMBL" id="ABC93138.1"/>
    </source>
</evidence>
<evidence type="ECO:0000313" key="3">
    <source>
        <dbReference type="Proteomes" id="UP000001936"/>
    </source>
</evidence>
<dbReference type="Pfam" id="PF00582">
    <property type="entry name" value="Usp"/>
    <property type="match status" value="1"/>
</dbReference>
<dbReference type="HOGENOM" id="CLU_049301_12_1_5"/>
<dbReference type="SUPFAM" id="SSF52402">
    <property type="entry name" value="Adenine nucleotide alpha hydrolases-like"/>
    <property type="match status" value="1"/>
</dbReference>
<feature type="domain" description="UspA" evidence="1">
    <location>
        <begin position="36"/>
        <end position="169"/>
    </location>
</feature>
<keyword evidence="3" id="KW-1185">Reference proteome</keyword>
<dbReference type="CDD" id="cd00293">
    <property type="entry name" value="USP-like"/>
    <property type="match status" value="1"/>
</dbReference>
<dbReference type="AlphaFoldDB" id="Q2K219"/>
<organism evidence="2 3">
    <name type="scientific">Rhizobium etli (strain ATCC 51251 / DSM 11541 / JCM 21823 / NBRC 15573 / CFN 42)</name>
    <dbReference type="NCBI Taxonomy" id="347834"/>
    <lineage>
        <taxon>Bacteria</taxon>
        <taxon>Pseudomonadati</taxon>
        <taxon>Pseudomonadota</taxon>
        <taxon>Alphaproteobacteria</taxon>
        <taxon>Hyphomicrobiales</taxon>
        <taxon>Rhizobiaceae</taxon>
        <taxon>Rhizobium/Agrobacterium group</taxon>
        <taxon>Rhizobium</taxon>
    </lineage>
</organism>
<dbReference type="Gene3D" id="3.40.50.620">
    <property type="entry name" value="HUPs"/>
    <property type="match status" value="1"/>
</dbReference>
<name>Q2K219_RHIEC</name>
<geneLocation type="plasmid" evidence="2 3">
    <name>p42b</name>
</geneLocation>
<reference evidence="2 3" key="1">
    <citation type="journal article" date="2006" name="Proc. Natl. Acad. Sci. U.S.A.">
        <title>The partitioned Rhizobium etli genome: genetic and metabolic redundancy in seven interacting replicons.</title>
        <authorList>
            <person name="Gonzalez V."/>
            <person name="Santamaria R.I."/>
            <person name="Bustos P."/>
            <person name="Hernandez-Gonzalez I."/>
            <person name="Medrano-Soto A."/>
            <person name="Moreno-Hagelsieb G."/>
            <person name="Janga S.C."/>
            <person name="Ramirez M.A."/>
            <person name="Jimenez-Jacinto V."/>
            <person name="Collado-Vides J."/>
            <person name="Davila G."/>
        </authorList>
    </citation>
    <scope>NUCLEOTIDE SEQUENCE [LARGE SCALE GENOMIC DNA]</scope>
    <source>
        <strain evidence="3">ATCC 51251 / DSM 11541 / JCM 21823 / NBRC 15573 / CFN 42</strain>
    </source>
</reference>
<dbReference type="InterPro" id="IPR014729">
    <property type="entry name" value="Rossmann-like_a/b/a_fold"/>
</dbReference>